<evidence type="ECO:0000256" key="3">
    <source>
        <dbReference type="ARBA" id="ARBA00023082"/>
    </source>
</evidence>
<evidence type="ECO:0000313" key="8">
    <source>
        <dbReference type="EMBL" id="MRG98404.1"/>
    </source>
</evidence>
<dbReference type="GO" id="GO:0003677">
    <property type="term" value="F:DNA binding"/>
    <property type="evidence" value="ECO:0007669"/>
    <property type="project" value="UniProtKB-KW"/>
</dbReference>
<name>A0A6N7Q7W5_9BACT</name>
<evidence type="ECO:0000313" key="9">
    <source>
        <dbReference type="Proteomes" id="UP000440224"/>
    </source>
</evidence>
<dbReference type="InterPro" id="IPR039425">
    <property type="entry name" value="RNA_pol_sigma-70-like"/>
</dbReference>
<keyword evidence="6" id="KW-0472">Membrane</keyword>
<evidence type="ECO:0000256" key="1">
    <source>
        <dbReference type="ARBA" id="ARBA00010641"/>
    </source>
</evidence>
<keyword evidence="6" id="KW-0812">Transmembrane</keyword>
<keyword evidence="6" id="KW-1133">Transmembrane helix</keyword>
<dbReference type="CDD" id="cd06171">
    <property type="entry name" value="Sigma70_r4"/>
    <property type="match status" value="1"/>
</dbReference>
<protein>
    <submittedName>
        <fullName evidence="8">Sigma-70 family RNA polymerase sigma factor</fullName>
    </submittedName>
</protein>
<dbReference type="Gene3D" id="1.10.1740.10">
    <property type="match status" value="1"/>
</dbReference>
<dbReference type="Proteomes" id="UP000440224">
    <property type="component" value="Unassembled WGS sequence"/>
</dbReference>
<dbReference type="Pfam" id="PF04545">
    <property type="entry name" value="Sigma70_r4"/>
    <property type="match status" value="1"/>
</dbReference>
<organism evidence="8 9">
    <name type="scientific">Polyangium spumosum</name>
    <dbReference type="NCBI Taxonomy" id="889282"/>
    <lineage>
        <taxon>Bacteria</taxon>
        <taxon>Pseudomonadati</taxon>
        <taxon>Myxococcota</taxon>
        <taxon>Polyangia</taxon>
        <taxon>Polyangiales</taxon>
        <taxon>Polyangiaceae</taxon>
        <taxon>Polyangium</taxon>
    </lineage>
</organism>
<dbReference type="SUPFAM" id="SSF88946">
    <property type="entry name" value="Sigma2 domain of RNA polymerase sigma factors"/>
    <property type="match status" value="1"/>
</dbReference>
<dbReference type="InterPro" id="IPR007630">
    <property type="entry name" value="RNA_pol_sigma70_r4"/>
</dbReference>
<dbReference type="InterPro" id="IPR014284">
    <property type="entry name" value="RNA_pol_sigma-70_dom"/>
</dbReference>
<feature type="transmembrane region" description="Helical" evidence="6">
    <location>
        <begin position="166"/>
        <end position="185"/>
    </location>
</feature>
<keyword evidence="3" id="KW-0731">Sigma factor</keyword>
<evidence type="ECO:0000256" key="4">
    <source>
        <dbReference type="ARBA" id="ARBA00023125"/>
    </source>
</evidence>
<dbReference type="NCBIfam" id="TIGR02937">
    <property type="entry name" value="sigma70-ECF"/>
    <property type="match status" value="1"/>
</dbReference>
<feature type="transmembrane region" description="Helical" evidence="6">
    <location>
        <begin position="206"/>
        <end position="229"/>
    </location>
</feature>
<evidence type="ECO:0000256" key="6">
    <source>
        <dbReference type="SAM" id="Phobius"/>
    </source>
</evidence>
<dbReference type="GO" id="GO:0016987">
    <property type="term" value="F:sigma factor activity"/>
    <property type="evidence" value="ECO:0007669"/>
    <property type="project" value="UniProtKB-KW"/>
</dbReference>
<keyword evidence="5" id="KW-0804">Transcription</keyword>
<reference evidence="8 9" key="1">
    <citation type="submission" date="2019-10" db="EMBL/GenBank/DDBJ databases">
        <title>A soil myxobacterium in the family Polyangiaceae.</title>
        <authorList>
            <person name="Li Y."/>
            <person name="Wang J."/>
        </authorList>
    </citation>
    <scope>NUCLEOTIDE SEQUENCE [LARGE SCALE GENOMIC DNA]</scope>
    <source>
        <strain evidence="8 9">DSM 14734</strain>
    </source>
</reference>
<evidence type="ECO:0000256" key="5">
    <source>
        <dbReference type="ARBA" id="ARBA00023163"/>
    </source>
</evidence>
<comment type="similarity">
    <text evidence="1">Belongs to the sigma-70 factor family. ECF subfamily.</text>
</comment>
<evidence type="ECO:0000256" key="2">
    <source>
        <dbReference type="ARBA" id="ARBA00023015"/>
    </source>
</evidence>
<feature type="transmembrane region" description="Helical" evidence="6">
    <location>
        <begin position="137"/>
        <end position="154"/>
    </location>
</feature>
<dbReference type="OrthoDB" id="3692620at2"/>
<keyword evidence="9" id="KW-1185">Reference proteome</keyword>
<dbReference type="InterPro" id="IPR013324">
    <property type="entry name" value="RNA_pol_sigma_r3/r4-like"/>
</dbReference>
<dbReference type="PANTHER" id="PTHR43133">
    <property type="entry name" value="RNA POLYMERASE ECF-TYPE SIGMA FACTO"/>
    <property type="match status" value="1"/>
</dbReference>
<sequence length="459" mass="49716">MNTPQATAPTSSTPRWQAALAAVSLALLSVLVLLPLAVTLLALWAGVLGLASAWALDAIGARETHVVEGAVAIAASLLGLTGFVALIGAIASVVRKLGSRGAPSRPAASQPVGYYVPPIPPPKERSSWYRELFRHPWLSLGGVALFVDGCVVPFQASRVIRMPLDLLGGFILAGATLLFLFAAALSTRGWWLWMRSLWTGVRRSAFFAGLVTAGSLAVSVIALLIGNALGQVASALSAQEMARALETCSGSTTACSRQVVQGALGGKPRSLAPAQAGEITTPEEEAGFNRCVEALHHRDAYGNSDRSEGIRIAYGYTRDKDSAEEIVQEIIVAVCTRSQRLRNVREYFFKSVRNAAFKETRQGRRSCPLDPNDPPPFPVACFQDGPIPDLLREEAREKAVYDALCGLKPEERKVIVQHLWEDRPHAEIAQRLNLTTEAVRQRYSRAVRALKEKFDERCQ</sequence>
<dbReference type="AlphaFoldDB" id="A0A6N7Q7W5"/>
<feature type="domain" description="RNA polymerase sigma-70 region 4" evidence="7">
    <location>
        <begin position="403"/>
        <end position="452"/>
    </location>
</feature>
<comment type="caution">
    <text evidence="8">The sequence shown here is derived from an EMBL/GenBank/DDBJ whole genome shotgun (WGS) entry which is preliminary data.</text>
</comment>
<dbReference type="Gene3D" id="1.10.10.10">
    <property type="entry name" value="Winged helix-like DNA-binding domain superfamily/Winged helix DNA-binding domain"/>
    <property type="match status" value="1"/>
</dbReference>
<dbReference type="InterPro" id="IPR036388">
    <property type="entry name" value="WH-like_DNA-bd_sf"/>
</dbReference>
<dbReference type="EMBL" id="WJIE01000031">
    <property type="protein sequence ID" value="MRG98404.1"/>
    <property type="molecule type" value="Genomic_DNA"/>
</dbReference>
<gene>
    <name evidence="8" type="ORF">GF068_41790</name>
</gene>
<dbReference type="RefSeq" id="WP_153825173.1">
    <property type="nucleotide sequence ID" value="NZ_WJIE01000031.1"/>
</dbReference>
<dbReference type="PANTHER" id="PTHR43133:SF8">
    <property type="entry name" value="RNA POLYMERASE SIGMA FACTOR HI_1459-RELATED"/>
    <property type="match status" value="1"/>
</dbReference>
<dbReference type="SUPFAM" id="SSF88659">
    <property type="entry name" value="Sigma3 and sigma4 domains of RNA polymerase sigma factors"/>
    <property type="match status" value="1"/>
</dbReference>
<accession>A0A6N7Q7W5</accession>
<evidence type="ECO:0000259" key="7">
    <source>
        <dbReference type="Pfam" id="PF04545"/>
    </source>
</evidence>
<feature type="transmembrane region" description="Helical" evidence="6">
    <location>
        <begin position="71"/>
        <end position="94"/>
    </location>
</feature>
<proteinExistence type="inferred from homology"/>
<keyword evidence="2" id="KW-0805">Transcription regulation</keyword>
<keyword evidence="4" id="KW-0238">DNA-binding</keyword>
<dbReference type="GO" id="GO:0006352">
    <property type="term" value="P:DNA-templated transcription initiation"/>
    <property type="evidence" value="ECO:0007669"/>
    <property type="project" value="InterPro"/>
</dbReference>
<dbReference type="InterPro" id="IPR013325">
    <property type="entry name" value="RNA_pol_sigma_r2"/>
</dbReference>